<dbReference type="RefSeq" id="XP_010474252.1">
    <property type="nucleotide sequence ID" value="XM_010475950.1"/>
</dbReference>
<dbReference type="Proteomes" id="UP000694864">
    <property type="component" value="Chromosome 16"/>
</dbReference>
<dbReference type="GeneID" id="104753747"/>
<evidence type="ECO:0000313" key="3">
    <source>
        <dbReference type="RefSeq" id="XP_010474252.1"/>
    </source>
</evidence>
<reference evidence="3" key="2">
    <citation type="submission" date="2025-08" db="UniProtKB">
        <authorList>
            <consortium name="RefSeq"/>
        </authorList>
    </citation>
    <scope>IDENTIFICATION</scope>
    <source>
        <tissue evidence="3">Leaf</tissue>
    </source>
</reference>
<organism evidence="2 3">
    <name type="scientific">Camelina sativa</name>
    <name type="common">False flax</name>
    <name type="synonym">Myagrum sativum</name>
    <dbReference type="NCBI Taxonomy" id="90675"/>
    <lineage>
        <taxon>Eukaryota</taxon>
        <taxon>Viridiplantae</taxon>
        <taxon>Streptophyta</taxon>
        <taxon>Embryophyta</taxon>
        <taxon>Tracheophyta</taxon>
        <taxon>Spermatophyta</taxon>
        <taxon>Magnoliopsida</taxon>
        <taxon>eudicotyledons</taxon>
        <taxon>Gunneridae</taxon>
        <taxon>Pentapetalae</taxon>
        <taxon>rosids</taxon>
        <taxon>malvids</taxon>
        <taxon>Brassicales</taxon>
        <taxon>Brassicaceae</taxon>
        <taxon>Camelineae</taxon>
        <taxon>Camelina</taxon>
    </lineage>
</organism>
<accession>A0ABM0WPL7</accession>
<dbReference type="Pfam" id="PF00078">
    <property type="entry name" value="RVT_1"/>
    <property type="match status" value="1"/>
</dbReference>
<feature type="domain" description="Reverse transcriptase" evidence="1">
    <location>
        <begin position="21"/>
        <end position="102"/>
    </location>
</feature>
<dbReference type="PANTHER" id="PTHR33116:SF76">
    <property type="entry name" value="DUF4283 DOMAIN-CONTAINING PROTEIN"/>
    <property type="match status" value="1"/>
</dbReference>
<evidence type="ECO:0000313" key="2">
    <source>
        <dbReference type="Proteomes" id="UP000694864"/>
    </source>
</evidence>
<proteinExistence type="predicted"/>
<evidence type="ECO:0000259" key="1">
    <source>
        <dbReference type="Pfam" id="PF00078"/>
    </source>
</evidence>
<keyword evidence="2" id="KW-1185">Reference proteome</keyword>
<reference evidence="2" key="1">
    <citation type="journal article" date="2014" name="Nat. Commun.">
        <title>The emerging biofuel crop Camelina sativa retains a highly undifferentiated hexaploid genome structure.</title>
        <authorList>
            <person name="Kagale S."/>
            <person name="Koh C."/>
            <person name="Nixon J."/>
            <person name="Bollina V."/>
            <person name="Clarke W.E."/>
            <person name="Tuteja R."/>
            <person name="Spillane C."/>
            <person name="Robinson S.J."/>
            <person name="Links M.G."/>
            <person name="Clarke C."/>
            <person name="Higgins E.E."/>
            <person name="Huebert T."/>
            <person name="Sharpe A.G."/>
            <person name="Parkin I.A."/>
        </authorList>
    </citation>
    <scope>NUCLEOTIDE SEQUENCE [LARGE SCALE GENOMIC DNA]</scope>
    <source>
        <strain evidence="2">cv. DH55</strain>
    </source>
</reference>
<sequence>MDVLANKLDNASVSRQIGYHPRCKNIGLTHLSFADDLLIFSDGKVRSIDGIVQVFDEFAKWSGLRISMEKTTIYLAELTDAVHQVIAARFSLAVGSLPVRYLELPLVTKRLSSADYLPLIEHVKKKILFATFGWLRIAYRECIRSVEKLYSAYLWSGADLNTNKAKVAWVDVCKPKFEGRLGLRALREANDVCCLKLIWRIILCGDSLWVQWVRQSLLKNTSLWSVDVTQLGSWMWRKIIKYRDAAKLLSKTTVKDGTRTSFWFDNWSSMVLAIASSQWTDQTTDFLARYILQAVVYTLWQERNDRRRGTTPTSQAQLIHRINRNVHNQLLAIQLGGDTRYQDGLALWLASRFDPH</sequence>
<gene>
    <name evidence="3" type="primary">LOC104753747</name>
</gene>
<name>A0ABM0WPL7_CAMSA</name>
<dbReference type="InterPro" id="IPR000477">
    <property type="entry name" value="RT_dom"/>
</dbReference>
<protein>
    <submittedName>
        <fullName evidence="3">Uncharacterized protein LOC104753747</fullName>
    </submittedName>
</protein>
<dbReference type="PANTHER" id="PTHR33116">
    <property type="entry name" value="REVERSE TRANSCRIPTASE ZINC-BINDING DOMAIN-CONTAINING PROTEIN-RELATED-RELATED"/>
    <property type="match status" value="1"/>
</dbReference>